<gene>
    <name evidence="1" type="ORF">UFOPK1827_01398</name>
</gene>
<proteinExistence type="predicted"/>
<accession>A0A6J6HI64</accession>
<sequence>MVFVTVSCDTSDDAVGVLTQVGEVRQDKVDPEHVEIGEHQSAVKKKDLAFHFDTRTVAPDFTETAEECDRNWRSL</sequence>
<evidence type="ECO:0000313" key="1">
    <source>
        <dbReference type="EMBL" id="CAB4612780.1"/>
    </source>
</evidence>
<name>A0A6J6HI64_9ZZZZ</name>
<dbReference type="AlphaFoldDB" id="A0A6J6HI64"/>
<reference evidence="1" key="1">
    <citation type="submission" date="2020-05" db="EMBL/GenBank/DDBJ databases">
        <authorList>
            <person name="Chiriac C."/>
            <person name="Salcher M."/>
            <person name="Ghai R."/>
            <person name="Kavagutti S V."/>
        </authorList>
    </citation>
    <scope>NUCLEOTIDE SEQUENCE</scope>
</reference>
<protein>
    <submittedName>
        <fullName evidence="1">Unannotated protein</fullName>
    </submittedName>
</protein>
<dbReference type="EMBL" id="CAEZUO010000075">
    <property type="protein sequence ID" value="CAB4612780.1"/>
    <property type="molecule type" value="Genomic_DNA"/>
</dbReference>
<organism evidence="1">
    <name type="scientific">freshwater metagenome</name>
    <dbReference type="NCBI Taxonomy" id="449393"/>
    <lineage>
        <taxon>unclassified sequences</taxon>
        <taxon>metagenomes</taxon>
        <taxon>ecological metagenomes</taxon>
    </lineage>
</organism>